<evidence type="ECO:0000313" key="13">
    <source>
        <dbReference type="EMBL" id="TVU06828.1"/>
    </source>
</evidence>
<reference evidence="13 14" key="1">
    <citation type="journal article" date="2019" name="Sci. Rep.">
        <title>A high-quality genome of Eragrostis curvula grass provides insights into Poaceae evolution and supports new strategies to enhance forage quality.</title>
        <authorList>
            <person name="Carballo J."/>
            <person name="Santos B.A.C.M."/>
            <person name="Zappacosta D."/>
            <person name="Garbus I."/>
            <person name="Selva J.P."/>
            <person name="Gallo C.A."/>
            <person name="Diaz A."/>
            <person name="Albertini E."/>
            <person name="Caccamo M."/>
            <person name="Echenique V."/>
        </authorList>
    </citation>
    <scope>NUCLEOTIDE SEQUENCE [LARGE SCALE GENOMIC DNA]</scope>
    <source>
        <strain evidence="14">cv. Victoria</strain>
        <tissue evidence="13">Leaf</tissue>
    </source>
</reference>
<evidence type="ECO:0000256" key="9">
    <source>
        <dbReference type="ARBA" id="ARBA00023136"/>
    </source>
</evidence>
<keyword evidence="11 12" id="KW-0961">Cell wall biogenesis/degradation</keyword>
<keyword evidence="14" id="KW-1185">Reference proteome</keyword>
<dbReference type="GO" id="GO:0071555">
    <property type="term" value="P:cell wall organization"/>
    <property type="evidence" value="ECO:0007669"/>
    <property type="project" value="UniProtKB-KW"/>
</dbReference>
<dbReference type="SUPFAM" id="SSF53448">
    <property type="entry name" value="Nucleotide-diphospho-sugar transferases"/>
    <property type="match status" value="1"/>
</dbReference>
<sequence length="331" mass="37480">YPHPFLFFSRRPLPRFAAFFLLGSFLGLLHFLSHLPQATHIHPSPSSSLLLLPPPTSHRLIHDDDDPVSDRTKLLIVVTPTRTRAAQAFYLSRMGQTLRLVDPPVLWLVVEAGKPTPEAAAALRRTAVMHRYVGCCEKLNASSTSPRDYRPHQMNAALELVENHRLDGIVYFADEEGVYSLQLFHRLREIRRFGTWPVPFISENTKDGVVLQGPVCKQGQVVGWHTSEDGSKLPRFHVAMSGFAFNSTMLWDDRLRSHLAWNSIRHPDTTKEGFEGTTFVEQLVEDESQMEGIPADCSQIMNWHVPFGSENLAYPKGWRVATNLDVIIPLK</sequence>
<dbReference type="FunFam" id="3.90.550.10:FF:000064">
    <property type="entry name" value="Glycosyltransferases"/>
    <property type="match status" value="1"/>
</dbReference>
<evidence type="ECO:0000256" key="1">
    <source>
        <dbReference type="ARBA" id="ARBA00004323"/>
    </source>
</evidence>
<dbReference type="Gene3D" id="3.90.550.10">
    <property type="entry name" value="Spore Coat Polysaccharide Biosynthesis Protein SpsA, Chain A"/>
    <property type="match status" value="1"/>
</dbReference>
<evidence type="ECO:0000256" key="7">
    <source>
        <dbReference type="ARBA" id="ARBA00022989"/>
    </source>
</evidence>
<dbReference type="GO" id="GO:0000139">
    <property type="term" value="C:Golgi membrane"/>
    <property type="evidence" value="ECO:0007669"/>
    <property type="project" value="UniProtKB-SubCell"/>
</dbReference>
<keyword evidence="9" id="KW-0472">Membrane</keyword>
<keyword evidence="6 12" id="KW-0735">Signal-anchor</keyword>
<evidence type="ECO:0000256" key="2">
    <source>
        <dbReference type="ARBA" id="ARBA00007706"/>
    </source>
</evidence>
<dbReference type="GO" id="GO:0042285">
    <property type="term" value="F:xylosyltransferase activity"/>
    <property type="evidence" value="ECO:0007669"/>
    <property type="project" value="EnsemblPlants"/>
</dbReference>
<dbReference type="EC" id="2.4.-.-" evidence="12"/>
<dbReference type="InterPro" id="IPR005027">
    <property type="entry name" value="Glyco_trans_43"/>
</dbReference>
<dbReference type="CDD" id="cd00218">
    <property type="entry name" value="GlcAT-I"/>
    <property type="match status" value="1"/>
</dbReference>
<protein>
    <recommendedName>
        <fullName evidence="12">Glycosyltransferases</fullName>
        <ecNumber evidence="12">2.4.-.-</ecNumber>
    </recommendedName>
</protein>
<keyword evidence="5" id="KW-0812">Transmembrane</keyword>
<evidence type="ECO:0000256" key="8">
    <source>
        <dbReference type="ARBA" id="ARBA00023034"/>
    </source>
</evidence>
<dbReference type="Pfam" id="PF03360">
    <property type="entry name" value="Glyco_transf_43"/>
    <property type="match status" value="1"/>
</dbReference>
<dbReference type="PANTHER" id="PTHR10896:SF33">
    <property type="entry name" value="GLUCURONOSYLTRANSFERASE OS04G0103100-RELATED"/>
    <property type="match status" value="1"/>
</dbReference>
<dbReference type="EMBL" id="RWGY01000045">
    <property type="protein sequence ID" value="TVU06828.1"/>
    <property type="molecule type" value="Genomic_DNA"/>
</dbReference>
<dbReference type="OrthoDB" id="675023at2759"/>
<evidence type="ECO:0000313" key="14">
    <source>
        <dbReference type="Proteomes" id="UP000324897"/>
    </source>
</evidence>
<comment type="similarity">
    <text evidence="2 12">Belongs to the glycosyltransferase 43 family.</text>
</comment>
<dbReference type="PANTHER" id="PTHR10896">
    <property type="entry name" value="GALACTOSYLGALACTOSYLXYLOSYLPROTEIN 3-BETA-GLUCURONOSYLTRANSFERASE BETA-1,3-GLUCURONYLTRANSFERASE"/>
    <property type="match status" value="1"/>
</dbReference>
<dbReference type="InterPro" id="IPR029044">
    <property type="entry name" value="Nucleotide-diphossugar_trans"/>
</dbReference>
<evidence type="ECO:0000256" key="3">
    <source>
        <dbReference type="ARBA" id="ARBA00022676"/>
    </source>
</evidence>
<feature type="non-terminal residue" evidence="13">
    <location>
        <position position="1"/>
    </location>
</feature>
<accession>A0A5J9T769</accession>
<proteinExistence type="inferred from homology"/>
<dbReference type="Gramene" id="TVU06828">
    <property type="protein sequence ID" value="TVU06828"/>
    <property type="gene ID" value="EJB05_46863"/>
</dbReference>
<dbReference type="Proteomes" id="UP000324897">
    <property type="component" value="Unassembled WGS sequence"/>
</dbReference>
<evidence type="ECO:0000256" key="5">
    <source>
        <dbReference type="ARBA" id="ARBA00022692"/>
    </source>
</evidence>
<dbReference type="GO" id="GO:0010417">
    <property type="term" value="P:glucuronoxylan biosynthetic process"/>
    <property type="evidence" value="ECO:0007669"/>
    <property type="project" value="EnsemblPlants"/>
</dbReference>
<keyword evidence="8 12" id="KW-0333">Golgi apparatus</keyword>
<name>A0A5J9T769_9POAL</name>
<dbReference type="AlphaFoldDB" id="A0A5J9T769"/>
<dbReference type="GO" id="GO:0015018">
    <property type="term" value="F:galactosylgalactosylxylosylprotein 3-beta-glucuronosyltransferase activity"/>
    <property type="evidence" value="ECO:0007669"/>
    <property type="project" value="InterPro"/>
</dbReference>
<keyword evidence="10" id="KW-0325">Glycoprotein</keyword>
<evidence type="ECO:0000256" key="6">
    <source>
        <dbReference type="ARBA" id="ARBA00022968"/>
    </source>
</evidence>
<evidence type="ECO:0000256" key="10">
    <source>
        <dbReference type="ARBA" id="ARBA00023180"/>
    </source>
</evidence>
<keyword evidence="7" id="KW-1133">Transmembrane helix</keyword>
<dbReference type="GO" id="GO:0010584">
    <property type="term" value="P:pollen exine formation"/>
    <property type="evidence" value="ECO:0007669"/>
    <property type="project" value="EnsemblPlants"/>
</dbReference>
<keyword evidence="3" id="KW-0328">Glycosyltransferase</keyword>
<gene>
    <name evidence="13" type="ORF">EJB05_46863</name>
</gene>
<organism evidence="13 14">
    <name type="scientific">Eragrostis curvula</name>
    <name type="common">weeping love grass</name>
    <dbReference type="NCBI Taxonomy" id="38414"/>
    <lineage>
        <taxon>Eukaryota</taxon>
        <taxon>Viridiplantae</taxon>
        <taxon>Streptophyta</taxon>
        <taxon>Embryophyta</taxon>
        <taxon>Tracheophyta</taxon>
        <taxon>Spermatophyta</taxon>
        <taxon>Magnoliopsida</taxon>
        <taxon>Liliopsida</taxon>
        <taxon>Poales</taxon>
        <taxon>Poaceae</taxon>
        <taxon>PACMAD clade</taxon>
        <taxon>Chloridoideae</taxon>
        <taxon>Eragrostideae</taxon>
        <taxon>Eragrostidinae</taxon>
        <taxon>Eragrostis</taxon>
    </lineage>
</organism>
<comment type="caution">
    <text evidence="13">The sequence shown here is derived from an EMBL/GenBank/DDBJ whole genome shotgun (WGS) entry which is preliminary data.</text>
</comment>
<evidence type="ECO:0000256" key="12">
    <source>
        <dbReference type="RuleBase" id="RU363127"/>
    </source>
</evidence>
<evidence type="ECO:0000256" key="4">
    <source>
        <dbReference type="ARBA" id="ARBA00022679"/>
    </source>
</evidence>
<keyword evidence="4 12" id="KW-0808">Transferase</keyword>
<dbReference type="GO" id="GO:0009834">
    <property type="term" value="P:plant-type secondary cell wall biogenesis"/>
    <property type="evidence" value="ECO:0007669"/>
    <property type="project" value="EnsemblPlants"/>
</dbReference>
<evidence type="ECO:0000256" key="11">
    <source>
        <dbReference type="ARBA" id="ARBA00023316"/>
    </source>
</evidence>
<comment type="function">
    <text evidence="12">Involved in the synthesis of glucuronoxylan hemicellulose in secondary cell walls.</text>
</comment>
<comment type="subcellular location">
    <subcellularLocation>
        <location evidence="1 12">Golgi apparatus membrane</location>
        <topology evidence="1 12">Single-pass type II membrane protein</topology>
    </subcellularLocation>
</comment>